<dbReference type="InterPro" id="IPR011989">
    <property type="entry name" value="ARM-like"/>
</dbReference>
<dbReference type="GeneID" id="27361291"/>
<reference evidence="7 8" key="1">
    <citation type="submission" date="2015-01" db="EMBL/GenBank/DDBJ databases">
        <title>The Genome Sequence of Exophiala oligosperma CBS72588.</title>
        <authorList>
            <consortium name="The Broad Institute Genomics Platform"/>
            <person name="Cuomo C."/>
            <person name="de Hoog S."/>
            <person name="Gorbushina A."/>
            <person name="Stielow B."/>
            <person name="Teixiera M."/>
            <person name="Abouelleil A."/>
            <person name="Chapman S.B."/>
            <person name="Priest M."/>
            <person name="Young S.K."/>
            <person name="Wortman J."/>
            <person name="Nusbaum C."/>
            <person name="Birren B."/>
        </authorList>
    </citation>
    <scope>NUCLEOTIDE SEQUENCE [LARGE SCALE GENOMIC DNA]</scope>
    <source>
        <strain evidence="7 8">CBS 72588</strain>
    </source>
</reference>
<evidence type="ECO:0000313" key="8">
    <source>
        <dbReference type="Proteomes" id="UP000053342"/>
    </source>
</evidence>
<feature type="region of interest" description="Disordered" evidence="5">
    <location>
        <begin position="270"/>
        <end position="294"/>
    </location>
</feature>
<dbReference type="Pfam" id="PF08167">
    <property type="entry name" value="RIX1"/>
    <property type="match status" value="1"/>
</dbReference>
<sequence length="786" mass="86353">MQHENVLRAVANRLTVTAVDDLPRIAGLLAAQLANCSLNLQFADSKANTASVAVHKLKTRINSLLQEKSIAGRFTGAVLVKASIDNGGENVLRVTESWARGLLNCMNKPDTVEVKTLYLITLTRIFVLTQDDPALVREITTPLLPTFIKTTLNLIRPTSIRTSNGSKNVASPLLSSVLTCWIRLLPKYASVFRPFLNQLKPICVSVIADIEARAPQRDLAIRLLCWLLWSIPKTTIIQDSISMGRDLINGAHTTADKVFRAVVEEHESNDPTFGRVRGKPNFAKDPKQAESDSAGLPPWAGINEGSHRLRVILQWLVCLTSIPSAESLPLPIGAVIDLTARLMVITVPSGKPGNSSDLKYHKEASKEEKEELWVNLPEVHRACLGLLAKLCSSLGRALVPLQQTIVSQILDLFANMSWHEGIRSDIYSILGNIMMQLDIHALKSHRTAFLSILERCCVDVKTGYLRTTADSTATIAKNDNIRLGFNSTPNSNGRSDTGSLCKEPEVFEAAWALLSQALRYYPASSMSRHIRAELDRIAVLLNHEDAVLASVLNPVQSKDGKAVGASLLPFLARSTQDNMALEALLRPRMPVFSDGGPHVRKESEAQLSDDEEHEHDGLDKTDILVHLEQSVAEQQNEDTGAPEANADETYAKMIPRVEDNQGIRAQKRSIEVMETDVESIEVLSSGLVESREPKKPRSEALSEDAVRPMTQDMNADPSELDADTDIVGELNPQTVNWQAQVPASGGHLVSNNTARKHFPQDGSDSDDSEIPTIDPEFDTDEDEDIL</sequence>
<dbReference type="PANTHER" id="PTHR34105">
    <property type="entry name" value="PROLINE-, GLUTAMIC ACID- AND LEUCINE-RICH PROTEIN 1"/>
    <property type="match status" value="1"/>
</dbReference>
<dbReference type="EMBL" id="KN847341">
    <property type="protein sequence ID" value="KIW38233.1"/>
    <property type="molecule type" value="Genomic_DNA"/>
</dbReference>
<proteinExistence type="inferred from homology"/>
<keyword evidence="8" id="KW-1185">Reference proteome</keyword>
<dbReference type="InterPro" id="IPR016024">
    <property type="entry name" value="ARM-type_fold"/>
</dbReference>
<dbReference type="STRING" id="215243.A0A0D2D4S1"/>
<dbReference type="GO" id="GO:0006364">
    <property type="term" value="P:rRNA processing"/>
    <property type="evidence" value="ECO:0007669"/>
    <property type="project" value="TreeGrafter"/>
</dbReference>
<comment type="subcellular location">
    <subcellularLocation>
        <location evidence="1">Nucleus</location>
    </subcellularLocation>
</comment>
<dbReference type="PANTHER" id="PTHR34105:SF1">
    <property type="entry name" value="PROLINE-, GLUTAMIC ACID- AND LEUCINE-RICH PROTEIN 1"/>
    <property type="match status" value="1"/>
</dbReference>
<name>A0A0D2D4S1_9EURO</name>
<evidence type="ECO:0000256" key="5">
    <source>
        <dbReference type="SAM" id="MobiDB-lite"/>
    </source>
</evidence>
<evidence type="ECO:0000256" key="3">
    <source>
        <dbReference type="ARBA" id="ARBA00021502"/>
    </source>
</evidence>
<evidence type="ECO:0000259" key="6">
    <source>
        <dbReference type="Pfam" id="PF08167"/>
    </source>
</evidence>
<comment type="similarity">
    <text evidence="2">Belongs to the RIX1/PELP1 family.</text>
</comment>
<evidence type="ECO:0000256" key="1">
    <source>
        <dbReference type="ARBA" id="ARBA00004123"/>
    </source>
</evidence>
<dbReference type="RefSeq" id="XP_016258449.1">
    <property type="nucleotide sequence ID" value="XM_016410642.1"/>
</dbReference>
<dbReference type="GO" id="GO:0005634">
    <property type="term" value="C:nucleus"/>
    <property type="evidence" value="ECO:0007669"/>
    <property type="project" value="UniProtKB-SubCell"/>
</dbReference>
<evidence type="ECO:0000256" key="4">
    <source>
        <dbReference type="ARBA" id="ARBA00023242"/>
    </source>
</evidence>
<dbReference type="Gene3D" id="1.25.10.10">
    <property type="entry name" value="Leucine-rich Repeat Variant"/>
    <property type="match status" value="1"/>
</dbReference>
<dbReference type="AlphaFoldDB" id="A0A0D2D4S1"/>
<organism evidence="7 8">
    <name type="scientific">Exophiala oligosperma</name>
    <dbReference type="NCBI Taxonomy" id="215243"/>
    <lineage>
        <taxon>Eukaryota</taxon>
        <taxon>Fungi</taxon>
        <taxon>Dikarya</taxon>
        <taxon>Ascomycota</taxon>
        <taxon>Pezizomycotina</taxon>
        <taxon>Eurotiomycetes</taxon>
        <taxon>Chaetothyriomycetidae</taxon>
        <taxon>Chaetothyriales</taxon>
        <taxon>Herpotrichiellaceae</taxon>
        <taxon>Exophiala</taxon>
    </lineage>
</organism>
<dbReference type="OrthoDB" id="20900at2759"/>
<feature type="region of interest" description="Disordered" evidence="5">
    <location>
        <begin position="687"/>
        <end position="786"/>
    </location>
</feature>
<evidence type="ECO:0000256" key="2">
    <source>
        <dbReference type="ARBA" id="ARBA00010511"/>
    </source>
</evidence>
<dbReference type="HOGENOM" id="CLU_016392_1_0_1"/>
<evidence type="ECO:0000313" key="7">
    <source>
        <dbReference type="EMBL" id="KIW38233.1"/>
    </source>
</evidence>
<accession>A0A0D2D4S1</accession>
<feature type="compositionally biased region" description="Polar residues" evidence="5">
    <location>
        <begin position="731"/>
        <end position="741"/>
    </location>
</feature>
<dbReference type="VEuPathDB" id="FungiDB:PV06_09217"/>
<feature type="domain" description="Pre-rRNA-processing protein RIX1 N-terminal" evidence="6">
    <location>
        <begin position="7"/>
        <end position="209"/>
    </location>
</feature>
<dbReference type="SUPFAM" id="SSF48371">
    <property type="entry name" value="ARM repeat"/>
    <property type="match status" value="1"/>
</dbReference>
<protein>
    <recommendedName>
        <fullName evidence="3">Pre-rRNA-processing protein RIX1</fullName>
    </recommendedName>
</protein>
<dbReference type="InterPro" id="IPR012583">
    <property type="entry name" value="RIX1_N"/>
</dbReference>
<gene>
    <name evidence="7" type="ORF">PV06_09217</name>
</gene>
<feature type="compositionally biased region" description="Basic and acidic residues" evidence="5">
    <location>
        <begin position="689"/>
        <end position="706"/>
    </location>
</feature>
<keyword evidence="4" id="KW-0539">Nucleus</keyword>
<feature type="compositionally biased region" description="Acidic residues" evidence="5">
    <location>
        <begin position="763"/>
        <end position="786"/>
    </location>
</feature>
<feature type="region of interest" description="Disordered" evidence="5">
    <location>
        <begin position="591"/>
        <end position="616"/>
    </location>
</feature>
<dbReference type="Proteomes" id="UP000053342">
    <property type="component" value="Unassembled WGS sequence"/>
</dbReference>